<organism evidence="2 3">
    <name type="scientific">Stentor coeruleus</name>
    <dbReference type="NCBI Taxonomy" id="5963"/>
    <lineage>
        <taxon>Eukaryota</taxon>
        <taxon>Sar</taxon>
        <taxon>Alveolata</taxon>
        <taxon>Ciliophora</taxon>
        <taxon>Postciliodesmatophora</taxon>
        <taxon>Heterotrichea</taxon>
        <taxon>Heterotrichida</taxon>
        <taxon>Stentoridae</taxon>
        <taxon>Stentor</taxon>
    </lineage>
</organism>
<reference evidence="2 3" key="1">
    <citation type="submission" date="2016-11" db="EMBL/GenBank/DDBJ databases">
        <title>The macronuclear genome of Stentor coeruleus: a giant cell with tiny introns.</title>
        <authorList>
            <person name="Slabodnick M."/>
            <person name="Ruby J.G."/>
            <person name="Reiff S.B."/>
            <person name="Swart E.C."/>
            <person name="Gosai S."/>
            <person name="Prabakaran S."/>
            <person name="Witkowska E."/>
            <person name="Larue G.E."/>
            <person name="Fisher S."/>
            <person name="Freeman R.M."/>
            <person name="Gunawardena J."/>
            <person name="Chu W."/>
            <person name="Stover N.A."/>
            <person name="Gregory B.D."/>
            <person name="Nowacki M."/>
            <person name="Derisi J."/>
            <person name="Roy S.W."/>
            <person name="Marshall W.F."/>
            <person name="Sood P."/>
        </authorList>
    </citation>
    <scope>NUCLEOTIDE SEQUENCE [LARGE SCALE GENOMIC DNA]</scope>
    <source>
        <strain evidence="2">WM001</strain>
    </source>
</reference>
<dbReference type="InterPro" id="IPR019954">
    <property type="entry name" value="Ubiquitin_CS"/>
</dbReference>
<keyword evidence="3" id="KW-1185">Reference proteome</keyword>
<dbReference type="SUPFAM" id="SSF54236">
    <property type="entry name" value="Ubiquitin-like"/>
    <property type="match status" value="3"/>
</dbReference>
<evidence type="ECO:0000259" key="1">
    <source>
        <dbReference type="PROSITE" id="PS50053"/>
    </source>
</evidence>
<dbReference type="PRINTS" id="PR00348">
    <property type="entry name" value="UBIQUITIN"/>
</dbReference>
<dbReference type="Gene3D" id="3.10.20.90">
    <property type="entry name" value="Phosphatidylinositol 3-kinase Catalytic Subunit, Chain A, domain 1"/>
    <property type="match status" value="3"/>
</dbReference>
<dbReference type="PROSITE" id="PS00299">
    <property type="entry name" value="UBIQUITIN_1"/>
    <property type="match status" value="1"/>
</dbReference>
<dbReference type="InterPro" id="IPR000626">
    <property type="entry name" value="Ubiquitin-like_dom"/>
</dbReference>
<dbReference type="InterPro" id="IPR050158">
    <property type="entry name" value="Ubiquitin_ubiquitin-like"/>
</dbReference>
<dbReference type="FunFam" id="3.10.20.90:FF:000211">
    <property type="entry name" value="Polyubiquitin 9"/>
    <property type="match status" value="1"/>
</dbReference>
<dbReference type="EMBL" id="MPUH01000135">
    <property type="protein sequence ID" value="OMJ89029.1"/>
    <property type="molecule type" value="Genomic_DNA"/>
</dbReference>
<feature type="domain" description="Ubiquitin-like" evidence="1">
    <location>
        <begin position="77"/>
        <end position="152"/>
    </location>
</feature>
<dbReference type="InterPro" id="IPR029071">
    <property type="entry name" value="Ubiquitin-like_domsf"/>
</dbReference>
<dbReference type="Pfam" id="PF00240">
    <property type="entry name" value="ubiquitin"/>
    <property type="match status" value="3"/>
</dbReference>
<dbReference type="InterPro" id="IPR019956">
    <property type="entry name" value="Ubiquitin_dom"/>
</dbReference>
<dbReference type="PROSITE" id="PS50053">
    <property type="entry name" value="UBIQUITIN_2"/>
    <property type="match status" value="3"/>
</dbReference>
<protein>
    <recommendedName>
        <fullName evidence="1">Ubiquitin-like domain-containing protein</fullName>
    </recommendedName>
</protein>
<sequence>MQIFIRLNSGKTLTLDVESSDSIESLKYQIQDKEGIHPDRQRIIFLGRSLEDDKTLADYNIQKLSTIYLVLKLRGGMQIFIQIPTGKIKCLDFESLDSIECVKAKIQELEGIPLEQQILIFDGKQLEDGRTLTDYSIVKESKLYLIVKLPGEISIFIKTLIGKVITLFVESSQSIENIKAKFQDIEGIPPNQQRLIFYNIKLEDDRTLADYSIQNKSTLYLIPRLRGI</sequence>
<evidence type="ECO:0000313" key="3">
    <source>
        <dbReference type="Proteomes" id="UP000187209"/>
    </source>
</evidence>
<dbReference type="SMART" id="SM00213">
    <property type="entry name" value="UBQ"/>
    <property type="match status" value="3"/>
</dbReference>
<accession>A0A1R2CJ24</accession>
<dbReference type="Proteomes" id="UP000187209">
    <property type="component" value="Unassembled WGS sequence"/>
</dbReference>
<feature type="domain" description="Ubiquitin-like" evidence="1">
    <location>
        <begin position="153"/>
        <end position="227"/>
    </location>
</feature>
<feature type="domain" description="Ubiquitin-like" evidence="1">
    <location>
        <begin position="1"/>
        <end position="76"/>
    </location>
</feature>
<name>A0A1R2CJ24_9CILI</name>
<dbReference type="OrthoDB" id="428577at2759"/>
<dbReference type="FunFam" id="3.10.20.90:FF:000160">
    <property type="entry name" value="Polyubiquitin-C"/>
    <property type="match status" value="2"/>
</dbReference>
<dbReference type="AlphaFoldDB" id="A0A1R2CJ24"/>
<evidence type="ECO:0000313" key="2">
    <source>
        <dbReference type="EMBL" id="OMJ89029.1"/>
    </source>
</evidence>
<proteinExistence type="predicted"/>
<dbReference type="PANTHER" id="PTHR10666">
    <property type="entry name" value="UBIQUITIN"/>
    <property type="match status" value="1"/>
</dbReference>
<comment type="caution">
    <text evidence="2">The sequence shown here is derived from an EMBL/GenBank/DDBJ whole genome shotgun (WGS) entry which is preliminary data.</text>
</comment>
<gene>
    <name evidence="2" type="ORF">SteCoe_8847</name>
</gene>